<reference evidence="2 3" key="1">
    <citation type="submission" date="2018-03" db="EMBL/GenBank/DDBJ databases">
        <title>Defining the species Micromonospora saelicesensis and Micromonospora noduli under the framework of genomics.</title>
        <authorList>
            <person name="Riesco R."/>
            <person name="Trujillo M.E."/>
        </authorList>
    </citation>
    <scope>NUCLEOTIDE SEQUENCE [LARGE SCALE GENOMIC DNA]</scope>
    <source>
        <strain evidence="2 3">MED15</strain>
    </source>
</reference>
<gene>
    <name evidence="2" type="ORF">MED15_03809</name>
</gene>
<accession>A0ABX9D0C0</accession>
<dbReference type="RefSeq" id="WP_146763050.1">
    <property type="nucleotide sequence ID" value="NZ_JBFAQI010000012.1"/>
</dbReference>
<evidence type="ECO:0000313" key="3">
    <source>
        <dbReference type="Proteomes" id="UP000249045"/>
    </source>
</evidence>
<proteinExistence type="predicted"/>
<feature type="region of interest" description="Disordered" evidence="1">
    <location>
        <begin position="61"/>
        <end position="90"/>
    </location>
</feature>
<evidence type="ECO:0000256" key="1">
    <source>
        <dbReference type="SAM" id="MobiDB-lite"/>
    </source>
</evidence>
<protein>
    <submittedName>
        <fullName evidence="2">Uncharacterized protein</fullName>
    </submittedName>
</protein>
<dbReference type="Proteomes" id="UP000249045">
    <property type="component" value="Unassembled WGS sequence"/>
</dbReference>
<keyword evidence="3" id="KW-1185">Reference proteome</keyword>
<organism evidence="2 3">
    <name type="scientific">Micromonospora noduli</name>
    <dbReference type="NCBI Taxonomy" id="709876"/>
    <lineage>
        <taxon>Bacteria</taxon>
        <taxon>Bacillati</taxon>
        <taxon>Actinomycetota</taxon>
        <taxon>Actinomycetes</taxon>
        <taxon>Micromonosporales</taxon>
        <taxon>Micromonosporaceae</taxon>
        <taxon>Micromonospora</taxon>
    </lineage>
</organism>
<feature type="compositionally biased region" description="Basic residues" evidence="1">
    <location>
        <begin position="78"/>
        <end position="90"/>
    </location>
</feature>
<evidence type="ECO:0000313" key="2">
    <source>
        <dbReference type="EMBL" id="RAO16290.1"/>
    </source>
</evidence>
<sequence>MAEQGQGGLPPGHRAARLVLLGALLAALAAGVVSPAADGYTRGAWEQAGQVVAYFLAPLRDRATPAPPPTPSPTPAKPKPKPKPTKSRAG</sequence>
<dbReference type="EMBL" id="PYAC01000017">
    <property type="protein sequence ID" value="RAO16290.1"/>
    <property type="molecule type" value="Genomic_DNA"/>
</dbReference>
<comment type="caution">
    <text evidence="2">The sequence shown here is derived from an EMBL/GenBank/DDBJ whole genome shotgun (WGS) entry which is preliminary data.</text>
</comment>
<name>A0ABX9D0C0_9ACTN</name>
<feature type="compositionally biased region" description="Pro residues" evidence="1">
    <location>
        <begin position="65"/>
        <end position="77"/>
    </location>
</feature>